<reference evidence="8 9" key="1">
    <citation type="submission" date="2019-08" db="EMBL/GenBank/DDBJ databases">
        <title>In-depth cultivation of the pig gut microbiome towards novel bacterial diversity and tailored functional studies.</title>
        <authorList>
            <person name="Wylensek D."/>
            <person name="Hitch T.C.A."/>
            <person name="Clavel T."/>
        </authorList>
    </citation>
    <scope>NUCLEOTIDE SEQUENCE [LARGE SCALE GENOMIC DNA]</scope>
    <source>
        <strain evidence="8 9">WCA-693-APC-5D-A</strain>
    </source>
</reference>
<feature type="domain" description="Type II secretion system protein GspF" evidence="7">
    <location>
        <begin position="163"/>
        <end position="287"/>
    </location>
</feature>
<evidence type="ECO:0000313" key="9">
    <source>
        <dbReference type="Proteomes" id="UP000433181"/>
    </source>
</evidence>
<comment type="caution">
    <text evidence="8">The sequence shown here is derived from an EMBL/GenBank/DDBJ whole genome shotgun (WGS) entry which is preliminary data.</text>
</comment>
<keyword evidence="4 6" id="KW-1133">Transmembrane helix</keyword>
<organism evidence="8 9">
    <name type="scientific">Anaerovibrio slackiae</name>
    <dbReference type="NCBI Taxonomy" id="2652309"/>
    <lineage>
        <taxon>Bacteria</taxon>
        <taxon>Bacillati</taxon>
        <taxon>Bacillota</taxon>
        <taxon>Negativicutes</taxon>
        <taxon>Selenomonadales</taxon>
        <taxon>Selenomonadaceae</taxon>
        <taxon>Anaerovibrio</taxon>
    </lineage>
</organism>
<gene>
    <name evidence="8" type="ORF">FYJ84_10825</name>
</gene>
<feature type="transmembrane region" description="Helical" evidence="6">
    <location>
        <begin position="306"/>
        <end position="326"/>
    </location>
</feature>
<accession>A0A6I2UD70</accession>
<comment type="subcellular location">
    <subcellularLocation>
        <location evidence="1">Cell membrane</location>
        <topology evidence="1">Multi-pass membrane protein</topology>
    </subcellularLocation>
</comment>
<keyword evidence="9" id="KW-1185">Reference proteome</keyword>
<keyword evidence="2" id="KW-1003">Cell membrane</keyword>
<dbReference type="AlphaFoldDB" id="A0A6I2UD70"/>
<dbReference type="EMBL" id="VUNR01000024">
    <property type="protein sequence ID" value="MSU09473.1"/>
    <property type="molecule type" value="Genomic_DNA"/>
</dbReference>
<dbReference type="InterPro" id="IPR042094">
    <property type="entry name" value="T2SS_GspF_sf"/>
</dbReference>
<dbReference type="Gene3D" id="1.20.81.30">
    <property type="entry name" value="Type II secretion system (T2SS), domain F"/>
    <property type="match status" value="1"/>
</dbReference>
<protein>
    <submittedName>
        <fullName evidence="8">Type II secretion system F family protein</fullName>
    </submittedName>
</protein>
<dbReference type="GO" id="GO:0005886">
    <property type="term" value="C:plasma membrane"/>
    <property type="evidence" value="ECO:0007669"/>
    <property type="project" value="UniProtKB-SubCell"/>
</dbReference>
<proteinExistence type="predicted"/>
<evidence type="ECO:0000256" key="5">
    <source>
        <dbReference type="ARBA" id="ARBA00023136"/>
    </source>
</evidence>
<evidence type="ECO:0000256" key="3">
    <source>
        <dbReference type="ARBA" id="ARBA00022692"/>
    </source>
</evidence>
<dbReference type="Proteomes" id="UP000433181">
    <property type="component" value="Unassembled WGS sequence"/>
</dbReference>
<sequence>MILNIAIAVLAVILGFSLSMFFLSRKVSEQKTIKNRMAYFAGVDVSLQNASRKHGHRRDGVKPLVERLRLFIQVVGAKISRFQKDNSLDMKMQQAAWPFLGSEFQVIMLGTGAVAALVLGLLTLDVLMAALGFIGGILGCMIALSIRIQRRQAAFVNQLGDMLSMVANALRAGFSFMQAMEHVAGEMNDPVRLEINKVVRDVNVGISLEEALNNMTKRIKSPDFNLVVAAVLIQRQVGGNLAQILDNISETINDRIRMRREVMALTAQGRMSGFILVVLPFALAGFLSTINPAYLDPLFNDPIGRMAVAGSLVMIVIGCVVIKRIVDIDI</sequence>
<evidence type="ECO:0000256" key="4">
    <source>
        <dbReference type="ARBA" id="ARBA00022989"/>
    </source>
</evidence>
<keyword evidence="5 6" id="KW-0472">Membrane</keyword>
<evidence type="ECO:0000256" key="2">
    <source>
        <dbReference type="ARBA" id="ARBA00022475"/>
    </source>
</evidence>
<feature type="transmembrane region" description="Helical" evidence="6">
    <location>
        <begin position="273"/>
        <end position="294"/>
    </location>
</feature>
<evidence type="ECO:0000256" key="1">
    <source>
        <dbReference type="ARBA" id="ARBA00004651"/>
    </source>
</evidence>
<dbReference type="Pfam" id="PF00482">
    <property type="entry name" value="T2SSF"/>
    <property type="match status" value="1"/>
</dbReference>
<dbReference type="RefSeq" id="WP_154407644.1">
    <property type="nucleotide sequence ID" value="NZ_VUNR01000024.1"/>
</dbReference>
<dbReference type="InterPro" id="IPR018076">
    <property type="entry name" value="T2SS_GspF_dom"/>
</dbReference>
<keyword evidence="3 6" id="KW-0812">Transmembrane</keyword>
<feature type="transmembrane region" description="Helical" evidence="6">
    <location>
        <begin position="126"/>
        <end position="146"/>
    </location>
</feature>
<name>A0A6I2UD70_9FIRM</name>
<evidence type="ECO:0000256" key="6">
    <source>
        <dbReference type="SAM" id="Phobius"/>
    </source>
</evidence>
<evidence type="ECO:0000313" key="8">
    <source>
        <dbReference type="EMBL" id="MSU09473.1"/>
    </source>
</evidence>
<dbReference type="PANTHER" id="PTHR35007">
    <property type="entry name" value="INTEGRAL MEMBRANE PROTEIN-RELATED"/>
    <property type="match status" value="1"/>
</dbReference>
<dbReference type="GeneID" id="96779421"/>
<feature type="transmembrane region" description="Helical" evidence="6">
    <location>
        <begin position="96"/>
        <end position="120"/>
    </location>
</feature>
<dbReference type="PANTHER" id="PTHR35007:SF1">
    <property type="entry name" value="PILUS ASSEMBLY PROTEIN"/>
    <property type="match status" value="1"/>
</dbReference>
<feature type="transmembrane region" description="Helical" evidence="6">
    <location>
        <begin position="6"/>
        <end position="24"/>
    </location>
</feature>
<evidence type="ECO:0000259" key="7">
    <source>
        <dbReference type="Pfam" id="PF00482"/>
    </source>
</evidence>